<feature type="transmembrane region" description="Helical" evidence="6">
    <location>
        <begin position="139"/>
        <end position="161"/>
    </location>
</feature>
<dbReference type="PANTHER" id="PTHR10806:SF6">
    <property type="entry name" value="SIGNAL PEPTIDASE COMPLEX CATALYTIC SUBUNIT SEC11"/>
    <property type="match status" value="1"/>
</dbReference>
<dbReference type="InterPro" id="IPR019533">
    <property type="entry name" value="Peptidase_S26"/>
</dbReference>
<dbReference type="GO" id="GO:0016020">
    <property type="term" value="C:membrane"/>
    <property type="evidence" value="ECO:0007669"/>
    <property type="project" value="UniProtKB-SubCell"/>
</dbReference>
<evidence type="ECO:0000256" key="5">
    <source>
        <dbReference type="NCBIfam" id="TIGR02228"/>
    </source>
</evidence>
<dbReference type="OrthoDB" id="385000at2"/>
<keyword evidence="9" id="KW-1185">Reference proteome</keyword>
<keyword evidence="4 6" id="KW-0472">Membrane</keyword>
<dbReference type="PATRIC" id="fig|467210.3.peg.914"/>
<dbReference type="InterPro" id="IPR001733">
    <property type="entry name" value="Peptidase_S26B"/>
</dbReference>
<feature type="transmembrane region" description="Helical" evidence="6">
    <location>
        <begin position="189"/>
        <end position="207"/>
    </location>
</feature>
<dbReference type="InterPro" id="IPR036286">
    <property type="entry name" value="LexA/Signal_pep-like_sf"/>
</dbReference>
<evidence type="ECO:0000313" key="9">
    <source>
        <dbReference type="Proteomes" id="UP000070394"/>
    </source>
</evidence>
<dbReference type="EMBL" id="LSDA01000035">
    <property type="protein sequence ID" value="KXB59323.1"/>
    <property type="molecule type" value="Genomic_DNA"/>
</dbReference>
<organism evidence="8 9">
    <name type="scientific">Lachnoanaerobaculum saburreum</name>
    <dbReference type="NCBI Taxonomy" id="467210"/>
    <lineage>
        <taxon>Bacteria</taxon>
        <taxon>Bacillati</taxon>
        <taxon>Bacillota</taxon>
        <taxon>Clostridia</taxon>
        <taxon>Lachnospirales</taxon>
        <taxon>Lachnospiraceae</taxon>
        <taxon>Lachnoanaerobaculum</taxon>
    </lineage>
</organism>
<comment type="subcellular location">
    <subcellularLocation>
        <location evidence="1">Membrane</location>
    </subcellularLocation>
</comment>
<gene>
    <name evidence="8" type="ORF">HMPREF1866_00926</name>
</gene>
<feature type="transmembrane region" description="Helical" evidence="6">
    <location>
        <begin position="41"/>
        <end position="61"/>
    </location>
</feature>
<dbReference type="Pfam" id="PF10502">
    <property type="entry name" value="Peptidase_S26"/>
    <property type="match status" value="1"/>
</dbReference>
<dbReference type="PANTHER" id="PTHR10806">
    <property type="entry name" value="SIGNAL PEPTIDASE COMPLEX CATALYTIC SUBUNIT SEC11"/>
    <property type="match status" value="1"/>
</dbReference>
<dbReference type="AlphaFoldDB" id="A0A133ZV61"/>
<keyword evidence="3 6" id="KW-1133">Transmembrane helix</keyword>
<proteinExistence type="predicted"/>
<protein>
    <recommendedName>
        <fullName evidence="5">Signal peptidase I</fullName>
        <ecNumber evidence="5">3.4.21.89</ecNumber>
    </recommendedName>
</protein>
<dbReference type="CDD" id="cd06530">
    <property type="entry name" value="S26_SPase_I"/>
    <property type="match status" value="1"/>
</dbReference>
<evidence type="ECO:0000256" key="1">
    <source>
        <dbReference type="ARBA" id="ARBA00004370"/>
    </source>
</evidence>
<dbReference type="SUPFAM" id="SSF51306">
    <property type="entry name" value="LexA/Signal peptidase"/>
    <property type="match status" value="1"/>
</dbReference>
<dbReference type="RefSeq" id="WP_060930800.1">
    <property type="nucleotide sequence ID" value="NZ_KQ959795.1"/>
</dbReference>
<dbReference type="Proteomes" id="UP000070394">
    <property type="component" value="Unassembled WGS sequence"/>
</dbReference>
<reference evidence="9" key="1">
    <citation type="submission" date="2016-01" db="EMBL/GenBank/DDBJ databases">
        <authorList>
            <person name="Mitreva M."/>
            <person name="Pepin K.H."/>
            <person name="Mihindukulasuriya K.A."/>
            <person name="Fulton R."/>
            <person name="Fronick C."/>
            <person name="O'Laughlin M."/>
            <person name="Miner T."/>
            <person name="Herter B."/>
            <person name="Rosa B.A."/>
            <person name="Cordes M."/>
            <person name="Tomlinson C."/>
            <person name="Wollam A."/>
            <person name="Palsikar V.B."/>
            <person name="Mardis E.R."/>
            <person name="Wilson R.K."/>
        </authorList>
    </citation>
    <scope>NUCLEOTIDE SEQUENCE [LARGE SCALE GENOMIC DNA]</scope>
    <source>
        <strain evidence="9">DNF00896</strain>
    </source>
</reference>
<dbReference type="EC" id="3.4.21.89" evidence="5"/>
<dbReference type="NCBIfam" id="TIGR02228">
    <property type="entry name" value="sigpep_I_arch"/>
    <property type="match status" value="1"/>
</dbReference>
<evidence type="ECO:0000259" key="7">
    <source>
        <dbReference type="Pfam" id="PF10502"/>
    </source>
</evidence>
<name>A0A133ZV61_9FIRM</name>
<accession>A0A133ZV61</accession>
<dbReference type="GO" id="GO:0006465">
    <property type="term" value="P:signal peptide processing"/>
    <property type="evidence" value="ECO:0007669"/>
    <property type="project" value="UniProtKB-UniRule"/>
</dbReference>
<sequence>MRKLSAENRYAIYASLLLICVIIPALPYIKGRLNTLPLSVSLYWCVLTGIIFFILPRLYIIHKGDKDLTGYGISGGIIFIAIQFVPAVFMKKLASSPYDISVLGILFNMITLLPQIAAREMIRQYSFAAVHKTCKYKRAVIVIITVIFCLTEINFGGLTAAKSTKDIFIYSVQTIFPIITKNVLVSLLVFYGGVLSGLIYLSIIQIFQRCFPVLPELPWLLEGSIGIAFPIIYSMFAVDHVFSGYRYESKDRKADIKGLVSLLFATLFVWFCVGVFPIYPKAILTGSMEPLIMPGDMVLIKKIDKEEEINALSEGEIICFKRDDITIVHRIEKVLQDKAGNISFQTKGDNNNAVDERKVEPNDVRGIVIKVIPKVGLPGLLLRVQNKIPEGVVDK</sequence>
<feature type="transmembrane region" description="Helical" evidence="6">
    <location>
        <begin position="68"/>
        <end position="88"/>
    </location>
</feature>
<evidence type="ECO:0000313" key="8">
    <source>
        <dbReference type="EMBL" id="KXB59323.1"/>
    </source>
</evidence>
<feature type="domain" description="Peptidase S26" evidence="7">
    <location>
        <begin position="259"/>
        <end position="328"/>
    </location>
</feature>
<comment type="caution">
    <text evidence="8">The sequence shown here is derived from an EMBL/GenBank/DDBJ whole genome shotgun (WGS) entry which is preliminary data.</text>
</comment>
<feature type="transmembrane region" description="Helical" evidence="6">
    <location>
        <begin position="219"/>
        <end position="238"/>
    </location>
</feature>
<evidence type="ECO:0000256" key="2">
    <source>
        <dbReference type="ARBA" id="ARBA00022692"/>
    </source>
</evidence>
<evidence type="ECO:0000256" key="3">
    <source>
        <dbReference type="ARBA" id="ARBA00022989"/>
    </source>
</evidence>
<feature type="transmembrane region" description="Helical" evidence="6">
    <location>
        <begin position="259"/>
        <end position="279"/>
    </location>
</feature>
<dbReference type="GO" id="GO:0004252">
    <property type="term" value="F:serine-type endopeptidase activity"/>
    <property type="evidence" value="ECO:0007669"/>
    <property type="project" value="UniProtKB-UniRule"/>
</dbReference>
<keyword evidence="2 6" id="KW-0812">Transmembrane</keyword>
<dbReference type="GO" id="GO:0009003">
    <property type="term" value="F:signal peptidase activity"/>
    <property type="evidence" value="ECO:0007669"/>
    <property type="project" value="UniProtKB-EC"/>
</dbReference>
<dbReference type="PRINTS" id="PR00728">
    <property type="entry name" value="SIGNALPTASE"/>
</dbReference>
<feature type="transmembrane region" description="Helical" evidence="6">
    <location>
        <begin position="12"/>
        <end position="29"/>
    </location>
</feature>
<dbReference type="STRING" id="467210.HMPREF1866_00926"/>
<evidence type="ECO:0000256" key="6">
    <source>
        <dbReference type="SAM" id="Phobius"/>
    </source>
</evidence>
<evidence type="ECO:0000256" key="4">
    <source>
        <dbReference type="ARBA" id="ARBA00023136"/>
    </source>
</evidence>